<dbReference type="GO" id="GO:0005351">
    <property type="term" value="F:carbohydrate:proton symporter activity"/>
    <property type="evidence" value="ECO:0007669"/>
    <property type="project" value="TreeGrafter"/>
</dbReference>
<feature type="transmembrane region" description="Helical" evidence="8">
    <location>
        <begin position="219"/>
        <end position="238"/>
    </location>
</feature>
<organism evidence="10 11">
    <name type="scientific">Cordyceps militaris (strain CM01)</name>
    <name type="common">Caterpillar fungus</name>
    <dbReference type="NCBI Taxonomy" id="983644"/>
    <lineage>
        <taxon>Eukaryota</taxon>
        <taxon>Fungi</taxon>
        <taxon>Dikarya</taxon>
        <taxon>Ascomycota</taxon>
        <taxon>Pezizomycotina</taxon>
        <taxon>Sordariomycetes</taxon>
        <taxon>Hypocreomycetidae</taxon>
        <taxon>Hypocreales</taxon>
        <taxon>Cordycipitaceae</taxon>
        <taxon>Cordyceps</taxon>
    </lineage>
</organism>
<evidence type="ECO:0000256" key="6">
    <source>
        <dbReference type="ARBA" id="ARBA00023136"/>
    </source>
</evidence>
<evidence type="ECO:0000256" key="8">
    <source>
        <dbReference type="SAM" id="Phobius"/>
    </source>
</evidence>
<gene>
    <name evidence="10" type="ORF">CCM_03819</name>
</gene>
<dbReference type="EMBL" id="JH126401">
    <property type="protein sequence ID" value="EGX92446.1"/>
    <property type="molecule type" value="Genomic_DNA"/>
</dbReference>
<feature type="transmembrane region" description="Helical" evidence="8">
    <location>
        <begin position="308"/>
        <end position="331"/>
    </location>
</feature>
<feature type="transmembrane region" description="Helical" evidence="8">
    <location>
        <begin position="566"/>
        <end position="585"/>
    </location>
</feature>
<dbReference type="InterPro" id="IPR005828">
    <property type="entry name" value="MFS_sugar_transport-like"/>
</dbReference>
<dbReference type="Proteomes" id="UP000001610">
    <property type="component" value="Unassembled WGS sequence"/>
</dbReference>
<keyword evidence="3 7" id="KW-0813">Transport</keyword>
<dbReference type="PANTHER" id="PTHR48022:SF70">
    <property type="entry name" value="MONOSACCHARIDE TRANSPORTER, PUTATIVE (AFU_ORTHOLOGUE AFUA_5G14540)-RELATED"/>
    <property type="match status" value="1"/>
</dbReference>
<feature type="transmembrane region" description="Helical" evidence="8">
    <location>
        <begin position="277"/>
        <end position="296"/>
    </location>
</feature>
<dbReference type="OMA" id="VYIAWIC"/>
<comment type="subcellular location">
    <subcellularLocation>
        <location evidence="1">Membrane</location>
        <topology evidence="1">Multi-pass membrane protein</topology>
    </subcellularLocation>
</comment>
<feature type="transmembrane region" description="Helical" evidence="8">
    <location>
        <begin position="536"/>
        <end position="554"/>
    </location>
</feature>
<dbReference type="FunFam" id="1.20.1250.20:FF:000134">
    <property type="entry name" value="MFS sugar transporter protein"/>
    <property type="match status" value="1"/>
</dbReference>
<dbReference type="InterPro" id="IPR036259">
    <property type="entry name" value="MFS_trans_sf"/>
</dbReference>
<dbReference type="HOGENOM" id="CLU_001265_30_13_1"/>
<evidence type="ECO:0000256" key="2">
    <source>
        <dbReference type="ARBA" id="ARBA00010992"/>
    </source>
</evidence>
<dbReference type="Pfam" id="PF00083">
    <property type="entry name" value="Sugar_tr"/>
    <property type="match status" value="1"/>
</dbReference>
<feature type="transmembrane region" description="Helical" evidence="8">
    <location>
        <begin position="495"/>
        <end position="515"/>
    </location>
</feature>
<evidence type="ECO:0000256" key="4">
    <source>
        <dbReference type="ARBA" id="ARBA00022692"/>
    </source>
</evidence>
<dbReference type="PRINTS" id="PR00171">
    <property type="entry name" value="SUGRTRNSPORT"/>
</dbReference>
<dbReference type="OrthoDB" id="6133115at2759"/>
<evidence type="ECO:0000256" key="7">
    <source>
        <dbReference type="RuleBase" id="RU003346"/>
    </source>
</evidence>
<sequence>MARSSNRRRYQADFPIYRQLSASQTFAAGISDSISVNKPRVPTSQVIQKSIAASPLSKSASSAAGPSLASPFVEPQPLQASGIITFAETHIAQMANEGHKTQTVHDESVADEKMTGNVTTMATGSVALAAAIANQKPQLLSKNMLQLYFIMAVGYLVSTMNGFDSSLMGSINAMKPYQESFGLVGAGSTTGIIFIIYNLGQVAAFPFCGLLADGYGRRLCIFVGCLVVLVGTAVQGSAHSLSQFISGRFVLGFGAAIASAAGPAYTVELAHPAYRGFMAGMYNNFWWLGNILAGWTSYGSNVHLQSSWAWRVPTLVQAGLPAVVMVLILFFPESPRWLVAHDRADEALAILIKYHGDGDANSAIPTLEYNEIVETNNLTKDENAWWDFRELANTRAARYRLGMVIGMAFIGQWSGNNVVSYFMPEMIVQAGITDTNKQLLLNAINPIFSLLGAVWGASLLDKLGRRTMMLGGLTGALLSYCLLTAFTAQTADNSSLAYAVIASIYVFGFCFAWGFTPLQTLYAVECLENRTRAKGSGLNFLFLNVAMVVNTYGISVGIQKLGWKLYLVYIGWICVEMAVIYIFFVETAGKTLEELKDVFEAKNPVKASIAKTNIELDESSRVVGIVDGV</sequence>
<evidence type="ECO:0000313" key="11">
    <source>
        <dbReference type="Proteomes" id="UP000001610"/>
    </source>
</evidence>
<dbReference type="PROSITE" id="PS50850">
    <property type="entry name" value="MFS"/>
    <property type="match status" value="1"/>
</dbReference>
<evidence type="ECO:0000259" key="9">
    <source>
        <dbReference type="PROSITE" id="PS50850"/>
    </source>
</evidence>
<proteinExistence type="inferred from homology"/>
<feature type="transmembrane region" description="Helical" evidence="8">
    <location>
        <begin position="467"/>
        <end position="489"/>
    </location>
</feature>
<reference evidence="10 11" key="1">
    <citation type="journal article" date="2011" name="Genome Biol.">
        <title>Genome sequence of the insect pathogenic fungus Cordyceps militaris, a valued traditional Chinese medicine.</title>
        <authorList>
            <person name="Zheng P."/>
            <person name="Xia Y."/>
            <person name="Xiao G."/>
            <person name="Xiong C."/>
            <person name="Hu X."/>
            <person name="Zhang S."/>
            <person name="Zheng H."/>
            <person name="Huang Y."/>
            <person name="Zhou Y."/>
            <person name="Wang S."/>
            <person name="Zhao G.P."/>
            <person name="Liu X."/>
            <person name="St Leger R.J."/>
            <person name="Wang C."/>
        </authorList>
    </citation>
    <scope>NUCLEOTIDE SEQUENCE [LARGE SCALE GENOMIC DNA]</scope>
    <source>
        <strain evidence="10 11">CM01</strain>
    </source>
</reference>
<feature type="transmembrane region" description="Helical" evidence="8">
    <location>
        <begin position="145"/>
        <end position="163"/>
    </location>
</feature>
<keyword evidence="4 8" id="KW-0812">Transmembrane</keyword>
<evidence type="ECO:0000256" key="5">
    <source>
        <dbReference type="ARBA" id="ARBA00022989"/>
    </source>
</evidence>
<dbReference type="InterPro" id="IPR003663">
    <property type="entry name" value="Sugar/inositol_transpt"/>
</dbReference>
<name>G3JGT2_CORMM</name>
<feature type="transmembrane region" description="Helical" evidence="8">
    <location>
        <begin position="439"/>
        <end position="460"/>
    </location>
</feature>
<feature type="transmembrane region" description="Helical" evidence="8">
    <location>
        <begin position="183"/>
        <end position="212"/>
    </location>
</feature>
<feature type="transmembrane region" description="Helical" evidence="8">
    <location>
        <begin position="399"/>
        <end position="419"/>
    </location>
</feature>
<feature type="transmembrane region" description="Helical" evidence="8">
    <location>
        <begin position="244"/>
        <end position="265"/>
    </location>
</feature>
<dbReference type="PANTHER" id="PTHR48022">
    <property type="entry name" value="PLASTIDIC GLUCOSE TRANSPORTER 4"/>
    <property type="match status" value="1"/>
</dbReference>
<comment type="similarity">
    <text evidence="2 7">Belongs to the major facilitator superfamily. Sugar transporter (TC 2.A.1.1) family.</text>
</comment>
<dbReference type="VEuPathDB" id="FungiDB:CCM_03819"/>
<evidence type="ECO:0000256" key="1">
    <source>
        <dbReference type="ARBA" id="ARBA00004141"/>
    </source>
</evidence>
<keyword evidence="5 8" id="KW-1133">Transmembrane helix</keyword>
<keyword evidence="11" id="KW-1185">Reference proteome</keyword>
<dbReference type="GeneID" id="18165842"/>
<dbReference type="NCBIfam" id="TIGR00879">
    <property type="entry name" value="SP"/>
    <property type="match status" value="1"/>
</dbReference>
<dbReference type="GO" id="GO:0016020">
    <property type="term" value="C:membrane"/>
    <property type="evidence" value="ECO:0007669"/>
    <property type="project" value="UniProtKB-SubCell"/>
</dbReference>
<protein>
    <submittedName>
        <fullName evidence="10">Lactose permease</fullName>
    </submittedName>
</protein>
<dbReference type="SUPFAM" id="SSF103473">
    <property type="entry name" value="MFS general substrate transporter"/>
    <property type="match status" value="1"/>
</dbReference>
<dbReference type="InParanoid" id="G3JGT2"/>
<dbReference type="AlphaFoldDB" id="G3JGT2"/>
<evidence type="ECO:0000313" key="10">
    <source>
        <dbReference type="EMBL" id="EGX92446.1"/>
    </source>
</evidence>
<dbReference type="RefSeq" id="XP_006669030.1">
    <property type="nucleotide sequence ID" value="XM_006668967.1"/>
</dbReference>
<dbReference type="KEGG" id="cmt:CCM_03819"/>
<keyword evidence="6 8" id="KW-0472">Membrane</keyword>
<evidence type="ECO:0000256" key="3">
    <source>
        <dbReference type="ARBA" id="ARBA00022448"/>
    </source>
</evidence>
<dbReference type="Gene3D" id="1.20.1250.20">
    <property type="entry name" value="MFS general substrate transporter like domains"/>
    <property type="match status" value="1"/>
</dbReference>
<dbReference type="InterPro" id="IPR020846">
    <property type="entry name" value="MFS_dom"/>
</dbReference>
<feature type="domain" description="Major facilitator superfamily (MFS) profile" evidence="9">
    <location>
        <begin position="150"/>
        <end position="588"/>
    </location>
</feature>
<accession>G3JGT2</accession>
<dbReference type="InterPro" id="IPR050360">
    <property type="entry name" value="MFS_Sugar_Transporters"/>
</dbReference>
<dbReference type="eggNOG" id="KOG0254">
    <property type="taxonomic scope" value="Eukaryota"/>
</dbReference>